<organism evidence="7 8">
    <name type="scientific">Metaplanococcus flavidus</name>
    <dbReference type="NCBI Taxonomy" id="569883"/>
    <lineage>
        <taxon>Bacteria</taxon>
        <taxon>Bacillati</taxon>
        <taxon>Bacillota</taxon>
        <taxon>Bacilli</taxon>
        <taxon>Bacillales</taxon>
        <taxon>Caryophanaceae</taxon>
        <taxon>Metaplanococcus</taxon>
    </lineage>
</organism>
<reference evidence="8" key="1">
    <citation type="journal article" date="2019" name="Int. J. Syst. Evol. Microbiol.">
        <title>The Global Catalogue of Microorganisms (GCM) 10K type strain sequencing project: providing services to taxonomists for standard genome sequencing and annotation.</title>
        <authorList>
            <consortium name="The Broad Institute Genomics Platform"/>
            <consortium name="The Broad Institute Genome Sequencing Center for Infectious Disease"/>
            <person name="Wu L."/>
            <person name="Ma J."/>
        </authorList>
    </citation>
    <scope>NUCLEOTIDE SEQUENCE [LARGE SCALE GENOMIC DNA]</scope>
    <source>
        <strain evidence="8">CCUG 56756</strain>
    </source>
</reference>
<dbReference type="SUPFAM" id="SSF101821">
    <property type="entry name" value="Aminopeptidase/glucanase lid domain"/>
    <property type="match status" value="1"/>
</dbReference>
<dbReference type="Gene3D" id="2.40.30.40">
    <property type="entry name" value="Peptidase M42, domain 2"/>
    <property type="match status" value="1"/>
</dbReference>
<protein>
    <submittedName>
        <fullName evidence="7">M42 family metallopeptidase</fullName>
    </submittedName>
</protein>
<dbReference type="Gene3D" id="3.40.630.10">
    <property type="entry name" value="Zn peptidases"/>
    <property type="match status" value="1"/>
</dbReference>
<dbReference type="PANTHER" id="PTHR32481:SF0">
    <property type="entry name" value="AMINOPEPTIDASE YPDE-RELATED"/>
    <property type="match status" value="1"/>
</dbReference>
<dbReference type="Pfam" id="PF05343">
    <property type="entry name" value="Peptidase_M42"/>
    <property type="match status" value="1"/>
</dbReference>
<dbReference type="PANTHER" id="PTHR32481">
    <property type="entry name" value="AMINOPEPTIDASE"/>
    <property type="match status" value="1"/>
</dbReference>
<gene>
    <name evidence="7" type="ORF">ACFQ1X_02060</name>
</gene>
<keyword evidence="5" id="KW-0378">Hydrolase</keyword>
<dbReference type="InterPro" id="IPR023367">
    <property type="entry name" value="Peptidase_M42_dom2"/>
</dbReference>
<dbReference type="SUPFAM" id="SSF53187">
    <property type="entry name" value="Zn-dependent exopeptidases"/>
    <property type="match status" value="1"/>
</dbReference>
<evidence type="ECO:0000256" key="3">
    <source>
        <dbReference type="ARBA" id="ARBA00022670"/>
    </source>
</evidence>
<accession>A0ABW3L7Z4</accession>
<dbReference type="InterPro" id="IPR008007">
    <property type="entry name" value="Peptidase_M42"/>
</dbReference>
<keyword evidence="4" id="KW-0479">Metal-binding</keyword>
<keyword evidence="2" id="KW-0031">Aminopeptidase</keyword>
<dbReference type="EMBL" id="JBHTKI010000003">
    <property type="protein sequence ID" value="MFD1030222.1"/>
    <property type="molecule type" value="Genomic_DNA"/>
</dbReference>
<evidence type="ECO:0000256" key="4">
    <source>
        <dbReference type="ARBA" id="ARBA00022723"/>
    </source>
</evidence>
<keyword evidence="8" id="KW-1185">Reference proteome</keyword>
<evidence type="ECO:0000256" key="5">
    <source>
        <dbReference type="ARBA" id="ARBA00022801"/>
    </source>
</evidence>
<evidence type="ECO:0000256" key="2">
    <source>
        <dbReference type="ARBA" id="ARBA00022438"/>
    </source>
</evidence>
<name>A0ABW3L7Z4_9BACL</name>
<dbReference type="PIRSF" id="PIRSF001123">
    <property type="entry name" value="PepA_GA"/>
    <property type="match status" value="1"/>
</dbReference>
<dbReference type="InterPro" id="IPR051464">
    <property type="entry name" value="Peptidase_M42_aminopept"/>
</dbReference>
<evidence type="ECO:0000313" key="7">
    <source>
        <dbReference type="EMBL" id="MFD1030222.1"/>
    </source>
</evidence>
<evidence type="ECO:0000313" key="8">
    <source>
        <dbReference type="Proteomes" id="UP001597109"/>
    </source>
</evidence>
<dbReference type="CDD" id="cd05656">
    <property type="entry name" value="M42_Frv"/>
    <property type="match status" value="1"/>
</dbReference>
<proteinExistence type="inferred from homology"/>
<dbReference type="Proteomes" id="UP001597109">
    <property type="component" value="Unassembled WGS sequence"/>
</dbReference>
<evidence type="ECO:0000256" key="6">
    <source>
        <dbReference type="PIRNR" id="PIRNR001123"/>
    </source>
</evidence>
<comment type="caution">
    <text evidence="7">The sequence shown here is derived from an EMBL/GenBank/DDBJ whole genome shotgun (WGS) entry which is preliminary data.</text>
</comment>
<sequence length="354" mass="38490">MKKLLKELTEITGPCGFEEDVAIYIANRLRNSVDSIEVDNAGNLIVSKKGKNLGPKILVAAHMDEVGFIVKKVEENGLLRFEKLGGHDDRVLLSQRVQIRTATGLRTGVIGTISAHMVKFDDPSKVRKHNELYIDVGAASAQEVKELGIGIGDPVSWYPNFDFLTDTRVAGKSFDDRAGCAVLVKAMEELAAEDFDGEFVGIFTVQEEIGLRGARVAGHHLTGDVAIALDTTAVSDTPEAMMDNTLALGAGTGIKMMDFSLIANKKIREQLVKLANDHQINYQLEIFPGIGTDAGELSLAHAGIPTGVLSIPSRNAHSSNEVIDLSDLEATKELLKVFVQNMHYAKDYKFNISQ</sequence>
<keyword evidence="3" id="KW-0645">Protease</keyword>
<dbReference type="RefSeq" id="WP_144840477.1">
    <property type="nucleotide sequence ID" value="NZ_JBHTKI010000003.1"/>
</dbReference>
<evidence type="ECO:0000256" key="1">
    <source>
        <dbReference type="ARBA" id="ARBA00006272"/>
    </source>
</evidence>
<comment type="similarity">
    <text evidence="1 6">Belongs to the peptidase M42 family.</text>
</comment>